<name>A0A127PBZ2_9BURK</name>
<dbReference type="EMBL" id="CP013232">
    <property type="protein sequence ID" value="AMO95298.1"/>
    <property type="molecule type" value="Genomic_DNA"/>
</dbReference>
<evidence type="ECO:0000313" key="2">
    <source>
        <dbReference type="Proteomes" id="UP000072421"/>
    </source>
</evidence>
<dbReference type="Proteomes" id="UP000072421">
    <property type="component" value="Chromosome"/>
</dbReference>
<organism evidence="1">
    <name type="scientific">Collimonas fungivorans</name>
    <dbReference type="NCBI Taxonomy" id="158899"/>
    <lineage>
        <taxon>Bacteria</taxon>
        <taxon>Pseudomonadati</taxon>
        <taxon>Pseudomonadota</taxon>
        <taxon>Betaproteobacteria</taxon>
        <taxon>Burkholderiales</taxon>
        <taxon>Oxalobacteraceae</taxon>
        <taxon>Collimonas</taxon>
    </lineage>
</organism>
<proteinExistence type="predicted"/>
<dbReference type="PATRIC" id="fig|158899.10.peg.2624"/>
<evidence type="ECO:0000313" key="1">
    <source>
        <dbReference type="EMBL" id="AMO95298.1"/>
    </source>
</evidence>
<sequence length="47" mass="5308">MNLGAQLSTGIARPLRSAQMGLREHSCTTSHHKCVWRQWSLGELFVL</sequence>
<reference evidence="1 2" key="1">
    <citation type="submission" date="2015-11" db="EMBL/GenBank/DDBJ databases">
        <title>Exploring the genomic traits of fungus-feeding bacterial genus Collimonas.</title>
        <authorList>
            <person name="Song C."/>
            <person name="Schmidt R."/>
            <person name="de Jager V."/>
            <person name="Krzyzanowska D."/>
            <person name="Jongedijk E."/>
            <person name="Cankar K."/>
            <person name="Beekwilder J."/>
            <person name="van Veen A."/>
            <person name="de Boer W."/>
            <person name="van Veen J.A."/>
            <person name="Garbeva P."/>
        </authorList>
    </citation>
    <scope>NUCLEOTIDE SEQUENCE [LARGE SCALE GENOMIC DNA]</scope>
    <source>
        <strain evidence="1 2">Ter6</strain>
    </source>
</reference>
<protein>
    <submittedName>
        <fullName evidence="1">Uncharacterized protein</fullName>
    </submittedName>
</protein>
<dbReference type="AlphaFoldDB" id="A0A127PBZ2"/>
<accession>A0A127PBZ2</accession>
<gene>
    <name evidence="1" type="ORF">CFter6_2630</name>
</gene>